<reference evidence="3 4" key="1">
    <citation type="submission" date="2016-07" db="EMBL/GenBank/DDBJ databases">
        <title>Pervasive Adenine N6-methylation of Active Genes in Fungi.</title>
        <authorList>
            <consortium name="DOE Joint Genome Institute"/>
            <person name="Mondo S.J."/>
            <person name="Dannebaum R.O."/>
            <person name="Kuo R.C."/>
            <person name="Labutti K."/>
            <person name="Haridas S."/>
            <person name="Kuo A."/>
            <person name="Salamov A."/>
            <person name="Ahrendt S.R."/>
            <person name="Lipzen A."/>
            <person name="Sullivan W."/>
            <person name="Andreopoulos W.B."/>
            <person name="Clum A."/>
            <person name="Lindquist E."/>
            <person name="Daum C."/>
            <person name="Ramamoorthy G.K."/>
            <person name="Gryganskyi A."/>
            <person name="Culley D."/>
            <person name="Magnuson J.K."/>
            <person name="James T.Y."/>
            <person name="O'Malley M.A."/>
            <person name="Stajich J.E."/>
            <person name="Spatafora J.W."/>
            <person name="Visel A."/>
            <person name="Grigoriev I.V."/>
        </authorList>
    </citation>
    <scope>NUCLEOTIDE SEQUENCE [LARGE SCALE GENOMIC DNA]</scope>
    <source>
        <strain evidence="3 4">NRRL 1336</strain>
    </source>
</reference>
<keyword evidence="1" id="KW-0175">Coiled coil</keyword>
<feature type="region of interest" description="Disordered" evidence="2">
    <location>
        <begin position="396"/>
        <end position="418"/>
    </location>
</feature>
<feature type="coiled-coil region" evidence="1">
    <location>
        <begin position="191"/>
        <end position="264"/>
    </location>
</feature>
<dbReference type="AlphaFoldDB" id="A0A1X2IQW8"/>
<dbReference type="PANTHER" id="PTHR38120:SF1">
    <property type="entry name" value="M PROTEIN, SEROTYPE 2.1"/>
    <property type="match status" value="1"/>
</dbReference>
<sequence length="480" mass="55248">MGIVDINQETQYDVIAIINTLQQLLEAAQNDNHQKTDGILQEKNILYNMQEKLEADLYTKDQELEAEKKKAQHWKRLYDDLDKSLYFEREEFDKDRHQWTHRESQLTDHIRLLKQQQHQMDKHQYYNQSANQNDTVLSSHSTLETSNRKKNCDHFAKDMVLSSGMCKYGGSFPRKMDQISQQRMINTAPANDSAEDTIEALKKRITQLKSDLEQQAIKLQHQHFLENDEASRKISHLLDQINSMKQLNRSLMEENESYRMLLHEKTISGDFLTVSIGRFIGDEYLNTIGDNKNEQRTSEDAVENIRKSKIPKENHGLNLADELALASSAEKATKENDLLTEIRTLQDENRALQLYMNKILLRIIESKHSENLLSIDEPNNPKKITVITKSIGPSKALSNTATSTTMRGQRQKSIDKRKTLSCQSFDSDATTLNGTEMANTTRRNDSDSWSHIFKRMGSGLGGWAKTTHSDTNYIVDSPLV</sequence>
<name>A0A1X2IQW8_9FUNG</name>
<comment type="caution">
    <text evidence="3">The sequence shown here is derived from an EMBL/GenBank/DDBJ whole genome shotgun (WGS) entry which is preliminary data.</text>
</comment>
<keyword evidence="4" id="KW-1185">Reference proteome</keyword>
<gene>
    <name evidence="3" type="ORF">BCR42DRAFT_476291</name>
</gene>
<feature type="compositionally biased region" description="Polar residues" evidence="2">
    <location>
        <begin position="396"/>
        <end position="408"/>
    </location>
</feature>
<proteinExistence type="predicted"/>
<dbReference type="Proteomes" id="UP000193560">
    <property type="component" value="Unassembled WGS sequence"/>
</dbReference>
<evidence type="ECO:0000256" key="1">
    <source>
        <dbReference type="SAM" id="Coils"/>
    </source>
</evidence>
<dbReference type="Gene3D" id="1.20.5.2440">
    <property type="match status" value="1"/>
</dbReference>
<organism evidence="3 4">
    <name type="scientific">Absidia repens</name>
    <dbReference type="NCBI Taxonomy" id="90262"/>
    <lineage>
        <taxon>Eukaryota</taxon>
        <taxon>Fungi</taxon>
        <taxon>Fungi incertae sedis</taxon>
        <taxon>Mucoromycota</taxon>
        <taxon>Mucoromycotina</taxon>
        <taxon>Mucoromycetes</taxon>
        <taxon>Mucorales</taxon>
        <taxon>Cunninghamellaceae</taxon>
        <taxon>Absidia</taxon>
    </lineage>
</organism>
<evidence type="ECO:0000313" key="4">
    <source>
        <dbReference type="Proteomes" id="UP000193560"/>
    </source>
</evidence>
<dbReference type="EMBL" id="MCGE01000006">
    <property type="protein sequence ID" value="ORZ20691.1"/>
    <property type="molecule type" value="Genomic_DNA"/>
</dbReference>
<evidence type="ECO:0000313" key="3">
    <source>
        <dbReference type="EMBL" id="ORZ20691.1"/>
    </source>
</evidence>
<evidence type="ECO:0000256" key="2">
    <source>
        <dbReference type="SAM" id="MobiDB-lite"/>
    </source>
</evidence>
<protein>
    <submittedName>
        <fullName evidence="3">Uncharacterized protein</fullName>
    </submittedName>
</protein>
<accession>A0A1X2IQW8</accession>
<dbReference type="PANTHER" id="PTHR38120">
    <property type="entry name" value="EXPRESSED PROTEIN"/>
    <property type="match status" value="1"/>
</dbReference>
<dbReference type="OrthoDB" id="2121319at2759"/>